<protein>
    <submittedName>
        <fullName evidence="1">Uncharacterized protein</fullName>
    </submittedName>
</protein>
<evidence type="ECO:0000313" key="1">
    <source>
        <dbReference type="EMBL" id="NEZ57726.1"/>
    </source>
</evidence>
<dbReference type="AlphaFoldDB" id="A0A6M0RNH8"/>
<proteinExistence type="predicted"/>
<keyword evidence="2" id="KW-1185">Reference proteome</keyword>
<dbReference type="InterPro" id="IPR045990">
    <property type="entry name" value="DUF5946"/>
</dbReference>
<evidence type="ECO:0000313" key="2">
    <source>
        <dbReference type="Proteomes" id="UP000481033"/>
    </source>
</evidence>
<dbReference type="EMBL" id="QXHD01000004">
    <property type="protein sequence ID" value="NEZ57726.1"/>
    <property type="molecule type" value="Genomic_DNA"/>
</dbReference>
<reference evidence="1 2" key="1">
    <citation type="journal article" date="2020" name="Microb. Ecol.">
        <title>Ecogenomics of the Marine Benthic Filamentous Cyanobacterium Adonisia.</title>
        <authorList>
            <person name="Walter J.M."/>
            <person name="Coutinho F.H."/>
            <person name="Leomil L."/>
            <person name="Hargreaves P.I."/>
            <person name="Campeao M.E."/>
            <person name="Vieira V.V."/>
            <person name="Silva B.S."/>
            <person name="Fistarol G.O."/>
            <person name="Salomon P.S."/>
            <person name="Sawabe T."/>
            <person name="Mino S."/>
            <person name="Hosokawa M."/>
            <person name="Miyashita H."/>
            <person name="Maruyama F."/>
            <person name="van Verk M.C."/>
            <person name="Dutilh B.E."/>
            <person name="Thompson C.C."/>
            <person name="Thompson F.L."/>
        </authorList>
    </citation>
    <scope>NUCLEOTIDE SEQUENCE [LARGE SCALE GENOMIC DNA]</scope>
    <source>
        <strain evidence="1 2">CCMR0081</strain>
    </source>
</reference>
<name>A0A6M0RNH8_9CYAN</name>
<dbReference type="Pfam" id="PF19371">
    <property type="entry name" value="DUF5946"/>
    <property type="match status" value="1"/>
</dbReference>
<comment type="caution">
    <text evidence="1">The sequence shown here is derived from an EMBL/GenBank/DDBJ whole genome shotgun (WGS) entry which is preliminary data.</text>
</comment>
<gene>
    <name evidence="1" type="ORF">DXZ20_19090</name>
</gene>
<organism evidence="1 2">
    <name type="scientific">Adonisia turfae CCMR0081</name>
    <dbReference type="NCBI Taxonomy" id="2292702"/>
    <lineage>
        <taxon>Bacteria</taxon>
        <taxon>Bacillati</taxon>
        <taxon>Cyanobacteriota</taxon>
        <taxon>Adonisia</taxon>
        <taxon>Adonisia turfae</taxon>
    </lineage>
</organism>
<dbReference type="Proteomes" id="UP000481033">
    <property type="component" value="Unassembled WGS sequence"/>
</dbReference>
<accession>A0A6M0RNH8</accession>
<sequence length="138" mass="15518">MSPHEDAYHKLYCYTLAHSDPSFIHQHVVDAFGAQNASENDRSIGLTFALVGLYLHVEKGFTGKQIQQAHAKLARNKIQWPVFQIPKDRGEINATDALMAVAGVERDQMIHNWCASVWKTFAVNRELVDSLLQSADIL</sequence>
<dbReference type="RefSeq" id="WP_163699872.1">
    <property type="nucleotide sequence ID" value="NZ_QXHD01000004.1"/>
</dbReference>